<feature type="domain" description="N-acetyltransferase" evidence="1">
    <location>
        <begin position="5"/>
        <end position="183"/>
    </location>
</feature>
<dbReference type="AlphaFoldDB" id="A0A853BHF5"/>
<evidence type="ECO:0000313" key="2">
    <source>
        <dbReference type="EMBL" id="NYI94908.1"/>
    </source>
</evidence>
<protein>
    <submittedName>
        <fullName evidence="2">GNAT superfamily N-acetyltransferase</fullName>
    </submittedName>
</protein>
<keyword evidence="3" id="KW-1185">Reference proteome</keyword>
<organism evidence="2 3">
    <name type="scientific">Streptomonospora nanhaiensis</name>
    <dbReference type="NCBI Taxonomy" id="1323731"/>
    <lineage>
        <taxon>Bacteria</taxon>
        <taxon>Bacillati</taxon>
        <taxon>Actinomycetota</taxon>
        <taxon>Actinomycetes</taxon>
        <taxon>Streptosporangiales</taxon>
        <taxon>Nocardiopsidaceae</taxon>
        <taxon>Streptomonospora</taxon>
    </lineage>
</organism>
<gene>
    <name evidence="2" type="ORF">HNR12_001185</name>
</gene>
<keyword evidence="2" id="KW-0808">Transferase</keyword>
<dbReference type="Proteomes" id="UP000575985">
    <property type="component" value="Unassembled WGS sequence"/>
</dbReference>
<reference evidence="2 3" key="1">
    <citation type="submission" date="2020-07" db="EMBL/GenBank/DDBJ databases">
        <title>Sequencing the genomes of 1000 actinobacteria strains.</title>
        <authorList>
            <person name="Klenk H.-P."/>
        </authorList>
    </citation>
    <scope>NUCLEOTIDE SEQUENCE [LARGE SCALE GENOMIC DNA]</scope>
    <source>
        <strain evidence="2 3">DSM 45927</strain>
    </source>
</reference>
<dbReference type="GO" id="GO:0016747">
    <property type="term" value="F:acyltransferase activity, transferring groups other than amino-acyl groups"/>
    <property type="evidence" value="ECO:0007669"/>
    <property type="project" value="InterPro"/>
</dbReference>
<dbReference type="InterPro" id="IPR000182">
    <property type="entry name" value="GNAT_dom"/>
</dbReference>
<dbReference type="EMBL" id="JACCFO010000001">
    <property type="protein sequence ID" value="NYI94908.1"/>
    <property type="molecule type" value="Genomic_DNA"/>
</dbReference>
<dbReference type="Gene3D" id="3.40.630.30">
    <property type="match status" value="1"/>
</dbReference>
<dbReference type="PROSITE" id="PS51186">
    <property type="entry name" value="GNAT"/>
    <property type="match status" value="1"/>
</dbReference>
<dbReference type="RefSeq" id="WP_179766532.1">
    <property type="nucleotide sequence ID" value="NZ_JACCFO010000001.1"/>
</dbReference>
<proteinExistence type="predicted"/>
<dbReference type="InterPro" id="IPR016181">
    <property type="entry name" value="Acyl_CoA_acyltransferase"/>
</dbReference>
<dbReference type="CDD" id="cd04301">
    <property type="entry name" value="NAT_SF"/>
    <property type="match status" value="1"/>
</dbReference>
<sequence>MSADIELWELAAPAFLHTLPALLEVYAAAMKPPHDQLPGRQAIMREHARHPRFRGVVALGPQGAGAAGFAYGFHGGRGQWWHDIVSGEVRARDPEAERHWLGDSFEVAEVHVLPEEQGRGVGRSMLEALTAARRERTAVLSTPAGPTVARSLYLSCGFVDLLPEFRFPGNPHQPFAIMAAPLPLRAGGRRRPAGRSRAWQWTG</sequence>
<accession>A0A853BHF5</accession>
<comment type="caution">
    <text evidence="2">The sequence shown here is derived from an EMBL/GenBank/DDBJ whole genome shotgun (WGS) entry which is preliminary data.</text>
</comment>
<name>A0A853BHF5_9ACTN</name>
<dbReference type="Pfam" id="PF13508">
    <property type="entry name" value="Acetyltransf_7"/>
    <property type="match status" value="1"/>
</dbReference>
<dbReference type="SUPFAM" id="SSF55729">
    <property type="entry name" value="Acyl-CoA N-acyltransferases (Nat)"/>
    <property type="match status" value="1"/>
</dbReference>
<evidence type="ECO:0000313" key="3">
    <source>
        <dbReference type="Proteomes" id="UP000575985"/>
    </source>
</evidence>
<evidence type="ECO:0000259" key="1">
    <source>
        <dbReference type="PROSITE" id="PS51186"/>
    </source>
</evidence>